<accession>A0A1H5ZSM6</accession>
<keyword evidence="2" id="KW-1185">Reference proteome</keyword>
<name>A0A1H5ZSM6_9FLAO</name>
<dbReference type="AlphaFoldDB" id="A0A1H5ZSM6"/>
<evidence type="ECO:0000313" key="1">
    <source>
        <dbReference type="EMBL" id="SEG38785.1"/>
    </source>
</evidence>
<gene>
    <name evidence="1" type="ORF">SAMN05421847_2156</name>
</gene>
<dbReference type="EMBL" id="FNUS01000005">
    <property type="protein sequence ID" value="SEG38785.1"/>
    <property type="molecule type" value="Genomic_DNA"/>
</dbReference>
<sequence>MNTKKVLKKLNKIGCFKKIEIVVDQEISATFKYEINDIIIRKISEKFPSSKYNYSIKKNENDLILNIKDILGPFSPLRAWFHDPLFISGHFSSRAGRKF</sequence>
<dbReference type="RefSeq" id="WP_103914035.1">
    <property type="nucleotide sequence ID" value="NZ_FNUS01000005.1"/>
</dbReference>
<organism evidence="1 2">
    <name type="scientific">Halpernia humi</name>
    <dbReference type="NCBI Taxonomy" id="493375"/>
    <lineage>
        <taxon>Bacteria</taxon>
        <taxon>Pseudomonadati</taxon>
        <taxon>Bacteroidota</taxon>
        <taxon>Flavobacteriia</taxon>
        <taxon>Flavobacteriales</taxon>
        <taxon>Weeksellaceae</taxon>
        <taxon>Chryseobacterium group</taxon>
        <taxon>Halpernia</taxon>
    </lineage>
</organism>
<evidence type="ECO:0000313" key="2">
    <source>
        <dbReference type="Proteomes" id="UP000236738"/>
    </source>
</evidence>
<dbReference type="Proteomes" id="UP000236738">
    <property type="component" value="Unassembled WGS sequence"/>
</dbReference>
<reference evidence="2" key="1">
    <citation type="submission" date="2016-10" db="EMBL/GenBank/DDBJ databases">
        <authorList>
            <person name="Varghese N."/>
            <person name="Submissions S."/>
        </authorList>
    </citation>
    <scope>NUCLEOTIDE SEQUENCE [LARGE SCALE GENOMIC DNA]</scope>
    <source>
        <strain evidence="2">DSM 21580</strain>
    </source>
</reference>
<proteinExistence type="predicted"/>
<protein>
    <submittedName>
        <fullName evidence="1">Uncharacterized protein</fullName>
    </submittedName>
</protein>